<gene>
    <name evidence="1" type="ORF">RhiirA5_352327</name>
</gene>
<reference evidence="1 2" key="1">
    <citation type="submission" date="2016-04" db="EMBL/GenBank/DDBJ databases">
        <title>Genome analyses suggest a sexual origin of heterokaryosis in a supposedly ancient asexual fungus.</title>
        <authorList>
            <person name="Ropars J."/>
            <person name="Sedzielewska K."/>
            <person name="Noel J."/>
            <person name="Charron P."/>
            <person name="Farinelli L."/>
            <person name="Marton T."/>
            <person name="Kruger M."/>
            <person name="Pelin A."/>
            <person name="Brachmann A."/>
            <person name="Corradi N."/>
        </authorList>
    </citation>
    <scope>NUCLEOTIDE SEQUENCE [LARGE SCALE GENOMIC DNA]</scope>
    <source>
        <strain evidence="1 2">A5</strain>
    </source>
</reference>
<evidence type="ECO:0000313" key="1">
    <source>
        <dbReference type="EMBL" id="PKC12923.1"/>
    </source>
</evidence>
<sequence length="75" mass="8691">MLVELIKRNKSVLIDYEGFAARISPNGDLLKVENNDRHIDTTVYRQIAEKKDVWCIIDSVMPKFNHDLIGKFIMA</sequence>
<organism evidence="1 2">
    <name type="scientific">Rhizophagus irregularis</name>
    <dbReference type="NCBI Taxonomy" id="588596"/>
    <lineage>
        <taxon>Eukaryota</taxon>
        <taxon>Fungi</taxon>
        <taxon>Fungi incertae sedis</taxon>
        <taxon>Mucoromycota</taxon>
        <taxon>Glomeromycotina</taxon>
        <taxon>Glomeromycetes</taxon>
        <taxon>Glomerales</taxon>
        <taxon>Glomeraceae</taxon>
        <taxon>Rhizophagus</taxon>
    </lineage>
</organism>
<dbReference type="VEuPathDB" id="FungiDB:RhiirA1_409769"/>
<protein>
    <submittedName>
        <fullName evidence="1">Uncharacterized protein</fullName>
    </submittedName>
</protein>
<dbReference type="VEuPathDB" id="FungiDB:FUN_025236"/>
<dbReference type="VEuPathDB" id="FungiDB:RhiirFUN_024606"/>
<name>A0A2I1EN14_9GLOM</name>
<dbReference type="EMBL" id="LLXJ01000218">
    <property type="protein sequence ID" value="PKC12923.1"/>
    <property type="molecule type" value="Genomic_DNA"/>
</dbReference>
<proteinExistence type="predicted"/>
<dbReference type="AlphaFoldDB" id="A0A2I1EN14"/>
<evidence type="ECO:0000313" key="2">
    <source>
        <dbReference type="Proteomes" id="UP000232722"/>
    </source>
</evidence>
<comment type="caution">
    <text evidence="1">The sequence shown here is derived from an EMBL/GenBank/DDBJ whole genome shotgun (WGS) entry which is preliminary data.</text>
</comment>
<dbReference type="Proteomes" id="UP000232722">
    <property type="component" value="Unassembled WGS sequence"/>
</dbReference>
<reference evidence="1 2" key="2">
    <citation type="submission" date="2017-09" db="EMBL/GenBank/DDBJ databases">
        <title>Extensive intraspecific genome diversity in a model arbuscular mycorrhizal fungus.</title>
        <authorList>
            <person name="Chen E.C."/>
            <person name="Morin E."/>
            <person name="Beaudet D."/>
            <person name="Noel J."/>
            <person name="Ndikumana S."/>
            <person name="Charron P."/>
            <person name="St-Onge C."/>
            <person name="Giorgi J."/>
            <person name="Grigoriev I.V."/>
            <person name="Roux C."/>
            <person name="Martin F.M."/>
            <person name="Corradi N."/>
        </authorList>
    </citation>
    <scope>NUCLEOTIDE SEQUENCE [LARGE SCALE GENOMIC DNA]</scope>
    <source>
        <strain evidence="1 2">A5</strain>
    </source>
</reference>
<dbReference type="OrthoDB" id="2375809at2759"/>
<accession>A0A2I1EN14</accession>